<keyword evidence="7 8" id="KW-0472">Membrane</keyword>
<keyword evidence="11" id="KW-1185">Reference proteome</keyword>
<evidence type="ECO:0000256" key="8">
    <source>
        <dbReference type="SAM" id="Phobius"/>
    </source>
</evidence>
<evidence type="ECO:0000256" key="3">
    <source>
        <dbReference type="ARBA" id="ARBA00022676"/>
    </source>
</evidence>
<feature type="transmembrane region" description="Helical" evidence="8">
    <location>
        <begin position="128"/>
        <end position="146"/>
    </location>
</feature>
<feature type="transmembrane region" description="Helical" evidence="8">
    <location>
        <begin position="28"/>
        <end position="54"/>
    </location>
</feature>
<feature type="domain" description="Glycosyltransferase RgtA/B/C/D-like" evidence="9">
    <location>
        <begin position="95"/>
        <end position="265"/>
    </location>
</feature>
<gene>
    <name evidence="10" type="ORF">MWN34_06725</name>
</gene>
<keyword evidence="6 8" id="KW-1133">Transmembrane helix</keyword>
<dbReference type="PANTHER" id="PTHR33908">
    <property type="entry name" value="MANNOSYLTRANSFERASE YKCB-RELATED"/>
    <property type="match status" value="1"/>
</dbReference>
<evidence type="ECO:0000259" key="9">
    <source>
        <dbReference type="Pfam" id="PF13231"/>
    </source>
</evidence>
<feature type="transmembrane region" description="Helical" evidence="8">
    <location>
        <begin position="249"/>
        <end position="270"/>
    </location>
</feature>
<dbReference type="RefSeq" id="WP_247027865.1">
    <property type="nucleotide sequence ID" value="NZ_JALKCH010000004.1"/>
</dbReference>
<feature type="transmembrane region" description="Helical" evidence="8">
    <location>
        <begin position="332"/>
        <end position="351"/>
    </location>
</feature>
<comment type="subcellular location">
    <subcellularLocation>
        <location evidence="1">Cell membrane</location>
        <topology evidence="1">Multi-pass membrane protein</topology>
    </subcellularLocation>
</comment>
<name>A0ABT0D9H9_9HYPH</name>
<feature type="transmembrane region" description="Helical" evidence="8">
    <location>
        <begin position="415"/>
        <end position="436"/>
    </location>
</feature>
<feature type="transmembrane region" description="Helical" evidence="8">
    <location>
        <begin position="443"/>
        <end position="463"/>
    </location>
</feature>
<dbReference type="Proteomes" id="UP001203284">
    <property type="component" value="Unassembled WGS sequence"/>
</dbReference>
<dbReference type="InterPro" id="IPR050297">
    <property type="entry name" value="LipidA_mod_glycosyltrf_83"/>
</dbReference>
<feature type="transmembrane region" description="Helical" evidence="8">
    <location>
        <begin position="357"/>
        <end position="375"/>
    </location>
</feature>
<evidence type="ECO:0000313" key="10">
    <source>
        <dbReference type="EMBL" id="MCK0196606.1"/>
    </source>
</evidence>
<dbReference type="PANTHER" id="PTHR33908:SF3">
    <property type="entry name" value="UNDECAPRENYL PHOSPHATE-ALPHA-4-AMINO-4-DEOXY-L-ARABINOSE ARABINOSYL TRANSFERASE"/>
    <property type="match status" value="1"/>
</dbReference>
<feature type="transmembrane region" description="Helical" evidence="8">
    <location>
        <begin position="207"/>
        <end position="237"/>
    </location>
</feature>
<organism evidence="10 11">
    <name type="scientific">Ancylobacter crimeensis</name>
    <dbReference type="NCBI Taxonomy" id="2579147"/>
    <lineage>
        <taxon>Bacteria</taxon>
        <taxon>Pseudomonadati</taxon>
        <taxon>Pseudomonadota</taxon>
        <taxon>Alphaproteobacteria</taxon>
        <taxon>Hyphomicrobiales</taxon>
        <taxon>Xanthobacteraceae</taxon>
        <taxon>Ancylobacter</taxon>
    </lineage>
</organism>
<evidence type="ECO:0000256" key="6">
    <source>
        <dbReference type="ARBA" id="ARBA00022989"/>
    </source>
</evidence>
<evidence type="ECO:0000313" key="11">
    <source>
        <dbReference type="Proteomes" id="UP001203284"/>
    </source>
</evidence>
<keyword evidence="4" id="KW-0808">Transferase</keyword>
<feature type="transmembrane region" description="Helical" evidence="8">
    <location>
        <begin position="152"/>
        <end position="171"/>
    </location>
</feature>
<evidence type="ECO:0000256" key="7">
    <source>
        <dbReference type="ARBA" id="ARBA00023136"/>
    </source>
</evidence>
<keyword evidence="5 8" id="KW-0812">Transmembrane</keyword>
<feature type="transmembrane region" description="Helical" evidence="8">
    <location>
        <begin position="387"/>
        <end position="409"/>
    </location>
</feature>
<protein>
    <submittedName>
        <fullName evidence="10">Glycosyltransferase family 39 protein</fullName>
    </submittedName>
</protein>
<accession>A0ABT0D9H9</accession>
<keyword evidence="2" id="KW-1003">Cell membrane</keyword>
<feature type="transmembrane region" description="Helical" evidence="8">
    <location>
        <begin position="303"/>
        <end position="325"/>
    </location>
</feature>
<dbReference type="Pfam" id="PF13231">
    <property type="entry name" value="PMT_2"/>
    <property type="match status" value="1"/>
</dbReference>
<reference evidence="10 11" key="1">
    <citation type="submission" date="2022-04" db="EMBL/GenBank/DDBJ databases">
        <authorList>
            <person name="Grouzdev D.S."/>
            <person name="Pantiukh K.S."/>
            <person name="Krutkina M.S."/>
        </authorList>
    </citation>
    <scope>NUCLEOTIDE SEQUENCE [LARGE SCALE GENOMIC DNA]</scope>
    <source>
        <strain evidence="10 11">6x-1</strain>
    </source>
</reference>
<evidence type="ECO:0000256" key="5">
    <source>
        <dbReference type="ARBA" id="ARBA00022692"/>
    </source>
</evidence>
<evidence type="ECO:0000256" key="1">
    <source>
        <dbReference type="ARBA" id="ARBA00004651"/>
    </source>
</evidence>
<keyword evidence="3" id="KW-0328">Glycosyltransferase</keyword>
<dbReference type="InterPro" id="IPR038731">
    <property type="entry name" value="RgtA/B/C-like"/>
</dbReference>
<comment type="caution">
    <text evidence="10">The sequence shown here is derived from an EMBL/GenBank/DDBJ whole genome shotgun (WGS) entry which is preliminary data.</text>
</comment>
<sequence>MVEAAQASAARRGAGPQVGPRTREREGWVARLVSAGGIGLARVALLALCLAAWLPGLASLPAVDRDEARFAQASRQMLASGDFVTPRLGEDPRFKKPIGIYWLQTASATLTGHGDGAAPIWTLRLPSLIAACLAVLLTHTIGLRLFGPRAAFAGAALLASCLVLGGEAHLAKTDATQLAAALAGQLALMWCYLARPESPRRLGPALLFWAAMGFGIMIKGPIVPLLAGGTVLGLLAMDRKAAWLKRLRPTIGVPVMLAIVLPWVIAIFLASGTDFFHESVGNDLLGKVASGQESHGLPPGAHLLAFFVAFWPGAALAVAGLPWVWANRALPAVRFCIAWIVPFWIVFELIATKLPHYTLPAYPAIALLAGAAACARGGVWPRWTRVLVILAAFGGLAGAFALPTALVWFEGSAPVGVLLLAWAAGALALVGAWLALGGAMGRAYGCLIACAVLLYGLGFGIVAPQIRVAWLAPRLAEAVAKSACPAPEVMVSGFNEASALFALGKDTRFGDGAAAADFLGEPGCRVAAVSDRQQAAFAARLAALGLAAPSLLDTVTGFNTGNGHLVTMSVYAGAAP</sequence>
<proteinExistence type="predicted"/>
<dbReference type="EMBL" id="JALKCH010000004">
    <property type="protein sequence ID" value="MCK0196606.1"/>
    <property type="molecule type" value="Genomic_DNA"/>
</dbReference>
<evidence type="ECO:0000256" key="4">
    <source>
        <dbReference type="ARBA" id="ARBA00022679"/>
    </source>
</evidence>
<evidence type="ECO:0000256" key="2">
    <source>
        <dbReference type="ARBA" id="ARBA00022475"/>
    </source>
</evidence>